<dbReference type="InterPro" id="IPR059179">
    <property type="entry name" value="MLKL-like_MCAfunc"/>
</dbReference>
<reference evidence="2 3" key="1">
    <citation type="submission" date="2016-08" db="EMBL/GenBank/DDBJ databases">
        <authorList>
            <consortium name="Lentinula edodes genome sequencing consortium"/>
            <person name="Sakamoto Y."/>
            <person name="Nakade K."/>
            <person name="Sato S."/>
            <person name="Yoshida Y."/>
            <person name="Miyazaki K."/>
            <person name="Natsume S."/>
            <person name="Konno N."/>
        </authorList>
    </citation>
    <scope>NUCLEOTIDE SEQUENCE [LARGE SCALE GENOMIC DNA]</scope>
    <source>
        <strain evidence="2 3">NBRC 111202</strain>
    </source>
</reference>
<protein>
    <submittedName>
        <fullName evidence="2">Uncharacterized protein</fullName>
    </submittedName>
</protein>
<sequence>MFLKLLQVPLIRTAKDNQDVLNQLAFAACDLVYTVHKTYQDLYPLHPSSLSQQNLKTQFSSDPLLKEHIDELMRALMDINAWISEKTSKNILQRLISSRADVSLIEKFKYQLNETKNKFQSQSLIVIRSYLTRMAAQQNVIQEDTASHHNFFREKLMTMHNDINSSRIRIRRSVSVDSGLRIPIIPVVHEIPFLSRVDSTSSQSTLVDESQDPDPERMLNGDDSESILVFGRKRKPIDSTSMTKSDLKSGQGTPGFVSDTSCELVADPESLNSFALEKTKEAAAKMEAEHVIQNQRYGDEDQEHRGVYVVTSVKSRTSRSPLFLYFTPCSH</sequence>
<accession>A0A1Q3EI63</accession>
<reference evidence="2 3" key="2">
    <citation type="submission" date="2017-02" db="EMBL/GenBank/DDBJ databases">
        <title>A genome survey and senescence transcriptome analysis in Lentinula edodes.</title>
        <authorList>
            <person name="Sakamoto Y."/>
            <person name="Nakade K."/>
            <person name="Sato S."/>
            <person name="Yoshida Y."/>
            <person name="Miyazaki K."/>
            <person name="Natsume S."/>
            <person name="Konno N."/>
        </authorList>
    </citation>
    <scope>NUCLEOTIDE SEQUENCE [LARGE SCALE GENOMIC DNA]</scope>
    <source>
        <strain evidence="2 3">NBRC 111202</strain>
    </source>
</reference>
<organism evidence="2 3">
    <name type="scientific">Lentinula edodes</name>
    <name type="common">Shiitake mushroom</name>
    <name type="synonym">Lentinus edodes</name>
    <dbReference type="NCBI Taxonomy" id="5353"/>
    <lineage>
        <taxon>Eukaryota</taxon>
        <taxon>Fungi</taxon>
        <taxon>Dikarya</taxon>
        <taxon>Basidiomycota</taxon>
        <taxon>Agaricomycotina</taxon>
        <taxon>Agaricomycetes</taxon>
        <taxon>Agaricomycetidae</taxon>
        <taxon>Agaricales</taxon>
        <taxon>Marasmiineae</taxon>
        <taxon>Omphalotaceae</taxon>
        <taxon>Lentinula</taxon>
    </lineage>
</organism>
<keyword evidence="3" id="KW-1185">Reference proteome</keyword>
<comment type="caution">
    <text evidence="2">The sequence shown here is derived from an EMBL/GenBank/DDBJ whole genome shotgun (WGS) entry which is preliminary data.</text>
</comment>
<dbReference type="Proteomes" id="UP000188533">
    <property type="component" value="Unassembled WGS sequence"/>
</dbReference>
<dbReference type="STRING" id="5353.A0A1Q3EI63"/>
<dbReference type="AlphaFoldDB" id="A0A1Q3EI63"/>
<dbReference type="CDD" id="cd21037">
    <property type="entry name" value="MLKL_NTD"/>
    <property type="match status" value="1"/>
</dbReference>
<evidence type="ECO:0000313" key="3">
    <source>
        <dbReference type="Proteomes" id="UP000188533"/>
    </source>
</evidence>
<dbReference type="EMBL" id="BDGU01000357">
    <property type="protein sequence ID" value="GAW06870.1"/>
    <property type="molecule type" value="Genomic_DNA"/>
</dbReference>
<name>A0A1Q3EI63_LENED</name>
<evidence type="ECO:0000256" key="1">
    <source>
        <dbReference type="SAM" id="MobiDB-lite"/>
    </source>
</evidence>
<proteinExistence type="predicted"/>
<feature type="region of interest" description="Disordered" evidence="1">
    <location>
        <begin position="202"/>
        <end position="225"/>
    </location>
</feature>
<gene>
    <name evidence="2" type="ORF">LENED_008824</name>
</gene>
<evidence type="ECO:0000313" key="2">
    <source>
        <dbReference type="EMBL" id="GAW06870.1"/>
    </source>
</evidence>